<keyword evidence="1" id="KW-0812">Transmembrane</keyword>
<protein>
    <submittedName>
        <fullName evidence="2">Uncharacterized protein</fullName>
    </submittedName>
</protein>
<dbReference type="EMBL" id="GBRH01173243">
    <property type="protein sequence ID" value="JAE24653.1"/>
    <property type="molecule type" value="Transcribed_RNA"/>
</dbReference>
<reference evidence="2" key="2">
    <citation type="journal article" date="2015" name="Data Brief">
        <title>Shoot transcriptome of the giant reed, Arundo donax.</title>
        <authorList>
            <person name="Barrero R.A."/>
            <person name="Guerrero F.D."/>
            <person name="Moolhuijzen P."/>
            <person name="Goolsby J.A."/>
            <person name="Tidwell J."/>
            <person name="Bellgard S.E."/>
            <person name="Bellgard M.I."/>
        </authorList>
    </citation>
    <scope>NUCLEOTIDE SEQUENCE</scope>
    <source>
        <tissue evidence="2">Shoot tissue taken approximately 20 cm above the soil surface</tissue>
    </source>
</reference>
<keyword evidence="1" id="KW-0472">Membrane</keyword>
<evidence type="ECO:0000313" key="2">
    <source>
        <dbReference type="EMBL" id="JAE24653.1"/>
    </source>
</evidence>
<evidence type="ECO:0000256" key="1">
    <source>
        <dbReference type="SAM" id="Phobius"/>
    </source>
</evidence>
<keyword evidence="1" id="KW-1133">Transmembrane helix</keyword>
<name>A0A0A9GVM8_ARUDO</name>
<sequence length="45" mass="5339">MKMILRIVRSFLLIHGLLPFYCFLTMFMGISQAYLFLVCTISRLH</sequence>
<dbReference type="AlphaFoldDB" id="A0A0A9GVM8"/>
<reference evidence="2" key="1">
    <citation type="submission" date="2014-09" db="EMBL/GenBank/DDBJ databases">
        <authorList>
            <person name="Magalhaes I.L.F."/>
            <person name="Oliveira U."/>
            <person name="Santos F.R."/>
            <person name="Vidigal T.H.D.A."/>
            <person name="Brescovit A.D."/>
            <person name="Santos A.J."/>
        </authorList>
    </citation>
    <scope>NUCLEOTIDE SEQUENCE</scope>
    <source>
        <tissue evidence="2">Shoot tissue taken approximately 20 cm above the soil surface</tissue>
    </source>
</reference>
<proteinExistence type="predicted"/>
<organism evidence="2">
    <name type="scientific">Arundo donax</name>
    <name type="common">Giant reed</name>
    <name type="synonym">Donax arundinaceus</name>
    <dbReference type="NCBI Taxonomy" id="35708"/>
    <lineage>
        <taxon>Eukaryota</taxon>
        <taxon>Viridiplantae</taxon>
        <taxon>Streptophyta</taxon>
        <taxon>Embryophyta</taxon>
        <taxon>Tracheophyta</taxon>
        <taxon>Spermatophyta</taxon>
        <taxon>Magnoliopsida</taxon>
        <taxon>Liliopsida</taxon>
        <taxon>Poales</taxon>
        <taxon>Poaceae</taxon>
        <taxon>PACMAD clade</taxon>
        <taxon>Arundinoideae</taxon>
        <taxon>Arundineae</taxon>
        <taxon>Arundo</taxon>
    </lineage>
</organism>
<accession>A0A0A9GVM8</accession>
<feature type="transmembrane region" description="Helical" evidence="1">
    <location>
        <begin position="12"/>
        <end position="37"/>
    </location>
</feature>